<dbReference type="PANTHER" id="PTHR47804:SF3">
    <property type="entry name" value="PROTEIN BRE4"/>
    <property type="match status" value="1"/>
</dbReference>
<evidence type="ECO:0000256" key="1">
    <source>
        <dbReference type="ARBA" id="ARBA00004141"/>
    </source>
</evidence>
<evidence type="ECO:0000256" key="4">
    <source>
        <dbReference type="ARBA" id="ARBA00023136"/>
    </source>
</evidence>
<dbReference type="Pfam" id="PF10337">
    <property type="entry name" value="ArAE_2_N"/>
    <property type="match status" value="1"/>
</dbReference>
<feature type="transmembrane region" description="Helical" evidence="6">
    <location>
        <begin position="616"/>
        <end position="635"/>
    </location>
</feature>
<dbReference type="Pfam" id="PF10334">
    <property type="entry name" value="BRE4"/>
    <property type="match status" value="1"/>
</dbReference>
<feature type="region of interest" description="Disordered" evidence="5">
    <location>
        <begin position="955"/>
        <end position="985"/>
    </location>
</feature>
<evidence type="ECO:0000256" key="6">
    <source>
        <dbReference type="SAM" id="Phobius"/>
    </source>
</evidence>
<reference evidence="10 11" key="1">
    <citation type="journal article" date="2016" name="Proc. Natl. Acad. Sci. U.S.A.">
        <title>Comparative genomics of biotechnologically important yeasts.</title>
        <authorList>
            <person name="Riley R."/>
            <person name="Haridas S."/>
            <person name="Wolfe K.H."/>
            <person name="Lopes M.R."/>
            <person name="Hittinger C.T."/>
            <person name="Goeker M."/>
            <person name="Salamov A.A."/>
            <person name="Wisecaver J.H."/>
            <person name="Long T.M."/>
            <person name="Calvey C.H."/>
            <person name="Aerts A.L."/>
            <person name="Barry K.W."/>
            <person name="Choi C."/>
            <person name="Clum A."/>
            <person name="Coughlan A.Y."/>
            <person name="Deshpande S."/>
            <person name="Douglass A.P."/>
            <person name="Hanson S.J."/>
            <person name="Klenk H.-P."/>
            <person name="LaButti K.M."/>
            <person name="Lapidus A."/>
            <person name="Lindquist E.A."/>
            <person name="Lipzen A.M."/>
            <person name="Meier-Kolthoff J.P."/>
            <person name="Ohm R.A."/>
            <person name="Otillar R.P."/>
            <person name="Pangilinan J.L."/>
            <person name="Peng Y."/>
            <person name="Rokas A."/>
            <person name="Rosa C.A."/>
            <person name="Scheuner C."/>
            <person name="Sibirny A.A."/>
            <person name="Slot J.C."/>
            <person name="Stielow J.B."/>
            <person name="Sun H."/>
            <person name="Kurtzman C.P."/>
            <person name="Blackwell M."/>
            <person name="Grigoriev I.V."/>
            <person name="Jeffries T.W."/>
        </authorList>
    </citation>
    <scope>NUCLEOTIDE SEQUENCE [LARGE SCALE GENOMIC DNA]</scope>
    <source>
        <strain evidence="10 11">DSM 6958</strain>
    </source>
</reference>
<feature type="domain" description="Putative ER transporter 6TM N-terminal" evidence="8">
    <location>
        <begin position="117"/>
        <end position="188"/>
    </location>
</feature>
<feature type="compositionally biased region" description="Polar residues" evidence="5">
    <location>
        <begin position="956"/>
        <end position="966"/>
    </location>
</feature>
<proteinExistence type="predicted"/>
<dbReference type="InterPro" id="IPR023244">
    <property type="entry name" value="Brefeldin_A-sensitivity_4"/>
</dbReference>
<dbReference type="Proteomes" id="UP000095009">
    <property type="component" value="Unassembled WGS sequence"/>
</dbReference>
<feature type="transmembrane region" description="Helical" evidence="6">
    <location>
        <begin position="671"/>
        <end position="690"/>
    </location>
</feature>
<evidence type="ECO:0000256" key="3">
    <source>
        <dbReference type="ARBA" id="ARBA00022989"/>
    </source>
</evidence>
<feature type="transmembrane region" description="Helical" evidence="6">
    <location>
        <begin position="92"/>
        <end position="111"/>
    </location>
</feature>
<evidence type="ECO:0000256" key="2">
    <source>
        <dbReference type="ARBA" id="ARBA00022692"/>
    </source>
</evidence>
<evidence type="ECO:0000313" key="11">
    <source>
        <dbReference type="Proteomes" id="UP000095009"/>
    </source>
</evidence>
<dbReference type="InterPro" id="IPR018823">
    <property type="entry name" value="ArAE_2_N"/>
</dbReference>
<feature type="transmembrane region" description="Helical" evidence="6">
    <location>
        <begin position="201"/>
        <end position="218"/>
    </location>
</feature>
<feature type="transmembrane region" description="Helical" evidence="6">
    <location>
        <begin position="123"/>
        <end position="148"/>
    </location>
</feature>
<evidence type="ECO:0000259" key="8">
    <source>
        <dbReference type="Pfam" id="PF10337"/>
    </source>
</evidence>
<organism evidence="10 11">
    <name type="scientific">Nadsonia fulvescens var. elongata DSM 6958</name>
    <dbReference type="NCBI Taxonomy" id="857566"/>
    <lineage>
        <taxon>Eukaryota</taxon>
        <taxon>Fungi</taxon>
        <taxon>Dikarya</taxon>
        <taxon>Ascomycota</taxon>
        <taxon>Saccharomycotina</taxon>
        <taxon>Dipodascomycetes</taxon>
        <taxon>Dipodascales</taxon>
        <taxon>Dipodascales incertae sedis</taxon>
        <taxon>Nadsonia</taxon>
    </lineage>
</organism>
<dbReference type="GO" id="GO:0016020">
    <property type="term" value="C:membrane"/>
    <property type="evidence" value="ECO:0007669"/>
    <property type="project" value="UniProtKB-SubCell"/>
</dbReference>
<comment type="subcellular location">
    <subcellularLocation>
        <location evidence="1">Membrane</location>
        <topology evidence="1">Multi-pass membrane protein</topology>
    </subcellularLocation>
</comment>
<dbReference type="OrthoDB" id="1924968at2759"/>
<feature type="transmembrane region" description="Helical" evidence="6">
    <location>
        <begin position="254"/>
        <end position="275"/>
    </location>
</feature>
<evidence type="ECO:0000259" key="7">
    <source>
        <dbReference type="Pfam" id="PF10334"/>
    </source>
</evidence>
<name>A0A1E3PHG1_9ASCO</name>
<evidence type="ECO:0000313" key="10">
    <source>
        <dbReference type="EMBL" id="ODQ64853.1"/>
    </source>
</evidence>
<dbReference type="InterPro" id="IPR049453">
    <property type="entry name" value="Memb_transporter_dom"/>
</dbReference>
<dbReference type="Pfam" id="PF13515">
    <property type="entry name" value="FUSC_2"/>
    <property type="match status" value="1"/>
</dbReference>
<dbReference type="AlphaFoldDB" id="A0A1E3PHG1"/>
<feature type="transmembrane region" description="Helical" evidence="6">
    <location>
        <begin position="225"/>
        <end position="242"/>
    </location>
</feature>
<dbReference type="EMBL" id="KV454410">
    <property type="protein sequence ID" value="ODQ64853.1"/>
    <property type="molecule type" value="Genomic_DNA"/>
</dbReference>
<dbReference type="InterPro" id="IPR052430">
    <property type="entry name" value="IVT-Associated"/>
</dbReference>
<keyword evidence="4 6" id="KW-0472">Membrane</keyword>
<feature type="non-terminal residue" evidence="10">
    <location>
        <position position="1"/>
    </location>
</feature>
<feature type="domain" description="DUF2421" evidence="7">
    <location>
        <begin position="779"/>
        <end position="942"/>
    </location>
</feature>
<feature type="transmembrane region" description="Helical" evidence="6">
    <location>
        <begin position="759"/>
        <end position="778"/>
    </location>
</feature>
<sequence>ISRSPSPNRLQRGATPTVPVSLRTTLSQSRLSELVSKFNEDLDSYGLEELREGFFDAIFIPPVRNKFRKRSSLAEESNSILSKNKKNWLKNFSYILQIIFADILELLRDIMQTNNGITLTKSFLAYFASFIICVIPASIHFLGPYCYLAPLSVLLHHSGRTSGSQLEITLTSIIGILFGLGWGSLALFVGSSTELARNNFGAIHAVSILIAVIISSWVRASFIRLHHLLLSFSLAIVFVETVDSAPIVDWRITWNFGIPYLFGILICLIINLAIFPDFSHHSVYENLHGAIEDCKLSLIDCMDGAEGDKELINERIQVRLNKRTINMTEFFRSFCNEITISTFKANEVKLIRNYIQVAISRIRAIPVPTVLFKPLPTESDDGTVKPGSESLYVGKHSSISPITIVKRFFETPTRDVLYAMVHLLESCDSFIAYSCHGKQIVMDKSKNENCEINHKSMFLNSDENTQSLLSTQEVLDIFLFIYYTKQTTKSFIKLSRQLVILSQHRRRWNTNLPYYPIMRALRRSTRQIIHDRGGETASYYYRTKREVDETFVRVYNLNTSKYAPKNGHSNSKGAGKFYVNSAIDHMDFSEKVYQTDSLRYRTWKALHRLQGYESRFSIKASIITLMLCLPAWISNKGDVKTYWYDEYESWWAAIFALLILHPRVGGNFHDLLVRSIWCVMGVIWGGFSFAAGNGNPYVICVFCAIFMIFTIYRYSISHHPRSGLIGCVGFTYVSLGLYLDSQYDQKVGVIQGTWVRGISLLAGLFSVILIDWVLWPFVARHEVRKSMFTILSNISQCYQIVTDRYLYHDEDDDPTELALELSEIREARMRQSLHAFKNLLQMTKHEPSLRGNFEVKPYEQLIDLCEAVFQKIVVARISSTYFKVYEHDKNEDTTKTLMSLRRDSVASVLLIFYILSNGFKSKNKIPRYLPSAVAARNHLYNQIAELEIELLDSDNRSINPNSSSGTPAEEPDQTGSLTRNISFGKINDDVPSSSVKEKGIVWREVHEAAFSKAFTDMTEDLERIVSCSKLILGEE</sequence>
<feature type="transmembrane region" description="Helical" evidence="6">
    <location>
        <begin position="696"/>
        <end position="715"/>
    </location>
</feature>
<evidence type="ECO:0008006" key="12">
    <source>
        <dbReference type="Google" id="ProtNLM"/>
    </source>
</evidence>
<feature type="transmembrane region" description="Helical" evidence="6">
    <location>
        <begin position="647"/>
        <end position="664"/>
    </location>
</feature>
<feature type="transmembrane region" description="Helical" evidence="6">
    <location>
        <begin position="722"/>
        <end position="739"/>
    </location>
</feature>
<feature type="non-terminal residue" evidence="10">
    <location>
        <position position="1035"/>
    </location>
</feature>
<keyword evidence="3 6" id="KW-1133">Transmembrane helix</keyword>
<dbReference type="InterPro" id="IPR018820">
    <property type="entry name" value="BRE4-related_DUF2421"/>
</dbReference>
<dbReference type="PANTHER" id="PTHR47804">
    <property type="entry name" value="60S RIBOSOMAL PROTEIN L19"/>
    <property type="match status" value="1"/>
</dbReference>
<feature type="transmembrane region" description="Helical" evidence="6">
    <location>
        <begin position="168"/>
        <end position="189"/>
    </location>
</feature>
<dbReference type="STRING" id="857566.A0A1E3PHG1"/>
<evidence type="ECO:0000256" key="5">
    <source>
        <dbReference type="SAM" id="MobiDB-lite"/>
    </source>
</evidence>
<gene>
    <name evidence="10" type="ORF">NADFUDRAFT_4077</name>
</gene>
<keyword evidence="11" id="KW-1185">Reference proteome</keyword>
<keyword evidence="2 6" id="KW-0812">Transmembrane</keyword>
<feature type="domain" description="Integral membrane bound transporter" evidence="9">
    <location>
        <begin position="642"/>
        <end position="770"/>
    </location>
</feature>
<evidence type="ECO:0000259" key="9">
    <source>
        <dbReference type="Pfam" id="PF13515"/>
    </source>
</evidence>
<accession>A0A1E3PHG1</accession>
<protein>
    <recommendedName>
        <fullName evidence="12">ER transporter 6TM N-terminal domain-containing protein</fullName>
    </recommendedName>
</protein>
<dbReference type="PRINTS" id="PR02047">
    <property type="entry name" value="BREFELDNASP4"/>
</dbReference>